<accession>T0HDY0</accession>
<gene>
    <name evidence="2" type="ORF">L284_12830</name>
</gene>
<dbReference type="EMBL" id="ATHL01000081">
    <property type="protein sequence ID" value="EQB14566.1"/>
    <property type="molecule type" value="Genomic_DNA"/>
</dbReference>
<name>T0HDY0_9SPHN</name>
<proteinExistence type="predicted"/>
<dbReference type="Proteomes" id="UP000015527">
    <property type="component" value="Unassembled WGS sequence"/>
</dbReference>
<evidence type="ECO:0000313" key="3">
    <source>
        <dbReference type="Proteomes" id="UP000015527"/>
    </source>
</evidence>
<dbReference type="PATRIC" id="fig|1096930.3.peg.2563"/>
<evidence type="ECO:0000313" key="2">
    <source>
        <dbReference type="EMBL" id="EQB14566.1"/>
    </source>
</evidence>
<protein>
    <submittedName>
        <fullName evidence="2">Uncharacterized protein</fullName>
    </submittedName>
</protein>
<keyword evidence="3" id="KW-1185">Reference proteome</keyword>
<organism evidence="2 3">
    <name type="scientific">Novosphingobium lindaniclasticum LE124</name>
    <dbReference type="NCBI Taxonomy" id="1096930"/>
    <lineage>
        <taxon>Bacteria</taxon>
        <taxon>Pseudomonadati</taxon>
        <taxon>Pseudomonadota</taxon>
        <taxon>Alphaproteobacteria</taxon>
        <taxon>Sphingomonadales</taxon>
        <taxon>Sphingomonadaceae</taxon>
        <taxon>Novosphingobium</taxon>
    </lineage>
</organism>
<feature type="region of interest" description="Disordered" evidence="1">
    <location>
        <begin position="22"/>
        <end position="45"/>
    </location>
</feature>
<evidence type="ECO:0000256" key="1">
    <source>
        <dbReference type="SAM" id="MobiDB-lite"/>
    </source>
</evidence>
<dbReference type="AlphaFoldDB" id="T0HDY0"/>
<sequence>MGEYASTAKADCLLDHAGEIGNRLKGDPAQAGRLEEPADFGMMAR</sequence>
<reference evidence="2 3" key="1">
    <citation type="journal article" date="2013" name="Genome Announc.">
        <title>Genome Sequence of Novosphingobium lindaniclasticum LE124T, Isolated from a Hexachlorocyclohexane Dumpsite.</title>
        <authorList>
            <person name="Saxena A."/>
            <person name="Nayyar N."/>
            <person name="Sangwan N."/>
            <person name="Kumari R."/>
            <person name="Khurana J.P."/>
            <person name="Lal R."/>
        </authorList>
    </citation>
    <scope>NUCLEOTIDE SEQUENCE [LARGE SCALE GENOMIC DNA]</scope>
    <source>
        <strain evidence="2 3">LE124</strain>
    </source>
</reference>
<comment type="caution">
    <text evidence="2">The sequence shown here is derived from an EMBL/GenBank/DDBJ whole genome shotgun (WGS) entry which is preliminary data.</text>
</comment>